<dbReference type="SUPFAM" id="SSF55961">
    <property type="entry name" value="Bet v1-like"/>
    <property type="match status" value="1"/>
</dbReference>
<evidence type="ECO:0000256" key="1">
    <source>
        <dbReference type="ARBA" id="ARBA00008918"/>
    </source>
</evidence>
<evidence type="ECO:0000259" key="3">
    <source>
        <dbReference type="Pfam" id="PF03364"/>
    </source>
</evidence>
<dbReference type="InterPro" id="IPR005031">
    <property type="entry name" value="COQ10_START"/>
</dbReference>
<feature type="domain" description="Coenzyme Q-binding protein COQ10 START" evidence="3">
    <location>
        <begin position="11"/>
        <end position="134"/>
    </location>
</feature>
<dbReference type="EMBL" id="AP019782">
    <property type="protein sequence ID" value="BBL72134.1"/>
    <property type="molecule type" value="Genomic_DNA"/>
</dbReference>
<protein>
    <submittedName>
        <fullName evidence="4">Ubiquinone-binding protein</fullName>
    </submittedName>
</protein>
<dbReference type="GO" id="GO:0045333">
    <property type="term" value="P:cellular respiration"/>
    <property type="evidence" value="ECO:0007669"/>
    <property type="project" value="InterPro"/>
</dbReference>
<proteinExistence type="inferred from homology"/>
<sequence length="143" mass="15934">MTVIQKSALVRFPAAAMYDLVNDIERYPEFLPWCSASRVLSRSPDVVEAELDIARGGFNKSFATRNLLKPGEEMRMTLLRGPFDFLEGVWTFTPLREDASKIALDLRFELSGALASLAFGAVFNQICGTMVSAFSERAKQLYG</sequence>
<dbReference type="GO" id="GO:0048039">
    <property type="term" value="F:ubiquinone binding"/>
    <property type="evidence" value="ECO:0007669"/>
    <property type="project" value="InterPro"/>
</dbReference>
<dbReference type="CDD" id="cd07813">
    <property type="entry name" value="COQ10p_like"/>
    <property type="match status" value="1"/>
</dbReference>
<dbReference type="Gene3D" id="3.30.530.20">
    <property type="match status" value="1"/>
</dbReference>
<name>A0A8D5AKT2_9GAMM</name>
<dbReference type="InterPro" id="IPR023393">
    <property type="entry name" value="START-like_dom_sf"/>
</dbReference>
<comment type="similarity">
    <text evidence="1">Belongs to the ribosome association toxin RatA family.</text>
</comment>
<keyword evidence="4" id="KW-0830">Ubiquinone</keyword>
<accession>A0A8D5AKT2</accession>
<dbReference type="AlphaFoldDB" id="A0A8D5AKT2"/>
<dbReference type="InterPro" id="IPR044996">
    <property type="entry name" value="COQ10-like"/>
</dbReference>
<reference evidence="4" key="1">
    <citation type="submission" date="2019-06" db="EMBL/GenBank/DDBJ databases">
        <title>Complete genome sequence of Methylogaea oryzae strain JCM16910.</title>
        <authorList>
            <person name="Asakawa S."/>
        </authorList>
    </citation>
    <scope>NUCLEOTIDE SEQUENCE</scope>
    <source>
        <strain evidence="4">E10</strain>
    </source>
</reference>
<evidence type="ECO:0000256" key="2">
    <source>
        <dbReference type="ARBA" id="ARBA00022649"/>
    </source>
</evidence>
<organism evidence="4 5">
    <name type="scientific">Methylogaea oryzae</name>
    <dbReference type="NCBI Taxonomy" id="1295382"/>
    <lineage>
        <taxon>Bacteria</taxon>
        <taxon>Pseudomonadati</taxon>
        <taxon>Pseudomonadota</taxon>
        <taxon>Gammaproteobacteria</taxon>
        <taxon>Methylococcales</taxon>
        <taxon>Methylococcaceae</taxon>
        <taxon>Methylogaea</taxon>
    </lineage>
</organism>
<keyword evidence="5" id="KW-1185">Reference proteome</keyword>
<evidence type="ECO:0000313" key="4">
    <source>
        <dbReference type="EMBL" id="BBL72134.1"/>
    </source>
</evidence>
<evidence type="ECO:0000313" key="5">
    <source>
        <dbReference type="Proteomes" id="UP000824988"/>
    </source>
</evidence>
<dbReference type="PANTHER" id="PTHR12901:SF10">
    <property type="entry name" value="COENZYME Q-BINDING PROTEIN COQ10, MITOCHONDRIAL"/>
    <property type="match status" value="1"/>
</dbReference>
<dbReference type="KEGG" id="moz:MoryE10_27400"/>
<dbReference type="Proteomes" id="UP000824988">
    <property type="component" value="Chromosome"/>
</dbReference>
<dbReference type="Pfam" id="PF03364">
    <property type="entry name" value="Polyketide_cyc"/>
    <property type="match status" value="1"/>
</dbReference>
<gene>
    <name evidence="4" type="ORF">MoryE10_27400</name>
</gene>
<dbReference type="PANTHER" id="PTHR12901">
    <property type="entry name" value="SPERM PROTEIN HOMOLOG"/>
    <property type="match status" value="1"/>
</dbReference>
<keyword evidence="2" id="KW-1277">Toxin-antitoxin system</keyword>
<dbReference type="RefSeq" id="WP_054773086.1">
    <property type="nucleotide sequence ID" value="NZ_AP019782.1"/>
</dbReference>